<reference evidence="2" key="2">
    <citation type="journal article" date="2021" name="PeerJ">
        <title>Extensive microbial diversity within the chicken gut microbiome revealed by metagenomics and culture.</title>
        <authorList>
            <person name="Gilroy R."/>
            <person name="Ravi A."/>
            <person name="Getino M."/>
            <person name="Pursley I."/>
            <person name="Horton D.L."/>
            <person name="Alikhan N.F."/>
            <person name="Baker D."/>
            <person name="Gharbi K."/>
            <person name="Hall N."/>
            <person name="Watson M."/>
            <person name="Adriaenssens E.M."/>
            <person name="Foster-Nyarko E."/>
            <person name="Jarju S."/>
            <person name="Secka A."/>
            <person name="Antonio M."/>
            <person name="Oren A."/>
            <person name="Chaudhuri R.R."/>
            <person name="La Ragione R."/>
            <person name="Hildebrand F."/>
            <person name="Pallen M.J."/>
        </authorList>
    </citation>
    <scope>NUCLEOTIDE SEQUENCE</scope>
    <source>
        <strain evidence="2">CHK152-2871</strain>
    </source>
</reference>
<keyword evidence="1" id="KW-1133">Transmembrane helix</keyword>
<comment type="caution">
    <text evidence="2">The sequence shown here is derived from an EMBL/GenBank/DDBJ whole genome shotgun (WGS) entry which is preliminary data.</text>
</comment>
<dbReference type="AlphaFoldDB" id="A0A9D1JXA4"/>
<dbReference type="Pfam" id="PF14221">
    <property type="entry name" value="DUF4330"/>
    <property type="match status" value="1"/>
</dbReference>
<reference evidence="2" key="1">
    <citation type="submission" date="2020-10" db="EMBL/GenBank/DDBJ databases">
        <authorList>
            <person name="Gilroy R."/>
        </authorList>
    </citation>
    <scope>NUCLEOTIDE SEQUENCE</scope>
    <source>
        <strain evidence="2">CHK152-2871</strain>
    </source>
</reference>
<evidence type="ECO:0000256" key="1">
    <source>
        <dbReference type="SAM" id="Phobius"/>
    </source>
</evidence>
<proteinExistence type="predicted"/>
<protein>
    <submittedName>
        <fullName evidence="2">DUF4330 domain-containing protein</fullName>
    </submittedName>
</protein>
<name>A0A9D1JXA4_9BACT</name>
<keyword evidence="1" id="KW-0812">Transmembrane</keyword>
<evidence type="ECO:0000313" key="2">
    <source>
        <dbReference type="EMBL" id="HIS73447.1"/>
    </source>
</evidence>
<organism evidence="2 3">
    <name type="scientific">Candidatus Galligastranaerophilus intestinavium</name>
    <dbReference type="NCBI Taxonomy" id="2840836"/>
    <lineage>
        <taxon>Bacteria</taxon>
        <taxon>Candidatus Galligastranaerophilus</taxon>
    </lineage>
</organism>
<gene>
    <name evidence="2" type="ORF">IAA86_00315</name>
</gene>
<accession>A0A9D1JXA4</accession>
<keyword evidence="1" id="KW-0472">Membrane</keyword>
<sequence>MKFLKKLRTFDLIIIGVLIVALLVGMLTMFGKRATSSNQIETTADVEIEIFLRSVTVSASNNIFEAGDETFITIRNVPYTKLKIKDVKYDRKKAIVPTFNTKKPFTVVDDVTAPYQYDFLITVVDKAKITKDRDGAVVGGNKIKIGLPITLEGSDYKLNGIVSNITVVAQPNETNDADLEEQVKQNQDVQ</sequence>
<dbReference type="Proteomes" id="UP000886865">
    <property type="component" value="Unassembled WGS sequence"/>
</dbReference>
<dbReference type="InterPro" id="IPR025480">
    <property type="entry name" value="DUF4330"/>
</dbReference>
<dbReference type="EMBL" id="DVJQ01000002">
    <property type="protein sequence ID" value="HIS73447.1"/>
    <property type="molecule type" value="Genomic_DNA"/>
</dbReference>
<evidence type="ECO:0000313" key="3">
    <source>
        <dbReference type="Proteomes" id="UP000886865"/>
    </source>
</evidence>
<feature type="transmembrane region" description="Helical" evidence="1">
    <location>
        <begin position="12"/>
        <end position="31"/>
    </location>
</feature>